<evidence type="ECO:0000259" key="2">
    <source>
        <dbReference type="Pfam" id="PF14317"/>
    </source>
</evidence>
<dbReference type="AlphaFoldDB" id="A0A3D2X9W0"/>
<protein>
    <recommendedName>
        <fullName evidence="2">YcxB-like C-terminal domain-containing protein</fullName>
    </recommendedName>
</protein>
<name>A0A3D2X9W0_9FIRM</name>
<dbReference type="Proteomes" id="UP000262969">
    <property type="component" value="Unassembled WGS sequence"/>
</dbReference>
<evidence type="ECO:0000313" key="4">
    <source>
        <dbReference type="Proteomes" id="UP000262969"/>
    </source>
</evidence>
<evidence type="ECO:0000313" key="3">
    <source>
        <dbReference type="EMBL" id="HCL03724.1"/>
    </source>
</evidence>
<comment type="caution">
    <text evidence="3">The sequence shown here is derived from an EMBL/GenBank/DDBJ whole genome shotgun (WGS) entry which is preliminary data.</text>
</comment>
<keyword evidence="1" id="KW-0472">Membrane</keyword>
<sequence length="172" mass="19550">MEGSMEKEIMFQYQTKVNDMYRFLMHHAYVGVSGIINLIISVGALVLLFTGAGGGQAFSNLMLILIASLFTIINPILLYYKAAKQVKLTPMFQKPIDYFINEEGILVSQGEEKILINWTDIWKAVETKHAFYFYLSTRGAYILPKAALPGHAEEMKKLVIEHAPEARKKFKK</sequence>
<keyword evidence="1" id="KW-1133">Transmembrane helix</keyword>
<gene>
    <name evidence="3" type="ORF">DHW61_15190</name>
</gene>
<feature type="transmembrane region" description="Helical" evidence="1">
    <location>
        <begin position="61"/>
        <end position="80"/>
    </location>
</feature>
<accession>A0A3D2X9W0</accession>
<keyword evidence="1" id="KW-0812">Transmembrane</keyword>
<proteinExistence type="predicted"/>
<dbReference type="EMBL" id="DPVV01000501">
    <property type="protein sequence ID" value="HCL03724.1"/>
    <property type="molecule type" value="Genomic_DNA"/>
</dbReference>
<feature type="domain" description="YcxB-like C-terminal" evidence="2">
    <location>
        <begin position="100"/>
        <end position="158"/>
    </location>
</feature>
<organism evidence="3 4">
    <name type="scientific">Lachnoclostridium phytofermentans</name>
    <dbReference type="NCBI Taxonomy" id="66219"/>
    <lineage>
        <taxon>Bacteria</taxon>
        <taxon>Bacillati</taxon>
        <taxon>Bacillota</taxon>
        <taxon>Clostridia</taxon>
        <taxon>Lachnospirales</taxon>
        <taxon>Lachnospiraceae</taxon>
    </lineage>
</organism>
<reference evidence="3 4" key="1">
    <citation type="journal article" date="2018" name="Nat. Biotechnol.">
        <title>A standardized bacterial taxonomy based on genome phylogeny substantially revises the tree of life.</title>
        <authorList>
            <person name="Parks D.H."/>
            <person name="Chuvochina M."/>
            <person name="Waite D.W."/>
            <person name="Rinke C."/>
            <person name="Skarshewski A."/>
            <person name="Chaumeil P.A."/>
            <person name="Hugenholtz P."/>
        </authorList>
    </citation>
    <scope>NUCLEOTIDE SEQUENCE [LARGE SCALE GENOMIC DNA]</scope>
    <source>
        <strain evidence="3">UBA11728</strain>
    </source>
</reference>
<dbReference type="InterPro" id="IPR025588">
    <property type="entry name" value="YcxB-like_C"/>
</dbReference>
<evidence type="ECO:0000256" key="1">
    <source>
        <dbReference type="SAM" id="Phobius"/>
    </source>
</evidence>
<dbReference type="Pfam" id="PF14317">
    <property type="entry name" value="YcxB"/>
    <property type="match status" value="1"/>
</dbReference>
<feature type="transmembrane region" description="Helical" evidence="1">
    <location>
        <begin position="28"/>
        <end position="49"/>
    </location>
</feature>